<dbReference type="SUPFAM" id="SSF101322">
    <property type="entry name" value="YcfC-like"/>
    <property type="match status" value="1"/>
</dbReference>
<comment type="similarity">
    <text evidence="4">Belongs to the HflD family.</text>
</comment>
<dbReference type="OrthoDB" id="9788031at2"/>
<dbReference type="InterPro" id="IPR035932">
    <property type="entry name" value="HflD-like_sf"/>
</dbReference>
<evidence type="ECO:0000256" key="3">
    <source>
        <dbReference type="ARBA" id="ARBA00023136"/>
    </source>
</evidence>
<organism evidence="5 6">
    <name type="scientific">Rodentibacter rarus</name>
    <dbReference type="NCBI Taxonomy" id="1908260"/>
    <lineage>
        <taxon>Bacteria</taxon>
        <taxon>Pseudomonadati</taxon>
        <taxon>Pseudomonadota</taxon>
        <taxon>Gammaproteobacteria</taxon>
        <taxon>Pasteurellales</taxon>
        <taxon>Pasteurellaceae</taxon>
        <taxon>Rodentibacter</taxon>
    </lineage>
</organism>
<comment type="subcellular location">
    <subcellularLocation>
        <location evidence="4">Cytoplasm</location>
    </subcellularLocation>
    <subcellularLocation>
        <location evidence="4">Cell membrane</location>
        <topology evidence="4">Peripheral membrane protein</topology>
        <orientation evidence="4">Cytoplasmic side</orientation>
    </subcellularLocation>
</comment>
<evidence type="ECO:0000313" key="6">
    <source>
        <dbReference type="Proteomes" id="UP000189433"/>
    </source>
</evidence>
<dbReference type="NCBIfam" id="NF001246">
    <property type="entry name" value="PRK00218.1-2"/>
    <property type="match status" value="1"/>
</dbReference>
<sequence length="207" mass="23501">MKNYHNIVLAFAGVFQSAALVNQLAMKGEIENQNAFQTTIRSLLQTHPENLLDVFGGQTFHLKLGLETLIEQFSTLDDRNIVTCWSGLLNLEKQLSKDRETKSQLAQRIQRLPEQLAYHGLLSERMLSIMAGIYVDLISPLGKKIHVIGEANYLQQPFIQDKVRACLLAGVRSAILWRQMGGNKWQLLFSRSKIINTAKEIYLTLHP</sequence>
<evidence type="ECO:0000313" key="5">
    <source>
        <dbReference type="EMBL" id="OOF39583.1"/>
    </source>
</evidence>
<dbReference type="GO" id="GO:0005886">
    <property type="term" value="C:plasma membrane"/>
    <property type="evidence" value="ECO:0007669"/>
    <property type="project" value="UniProtKB-SubCell"/>
</dbReference>
<comment type="caution">
    <text evidence="5">The sequence shown here is derived from an EMBL/GenBank/DDBJ whole genome shotgun (WGS) entry which is preliminary data.</text>
</comment>
<dbReference type="NCBIfam" id="NF001248">
    <property type="entry name" value="PRK00218.1-4"/>
    <property type="match status" value="1"/>
</dbReference>
<proteinExistence type="inferred from homology"/>
<gene>
    <name evidence="4" type="primary">hflD</name>
    <name evidence="5" type="ORF">BKK50_10440</name>
</gene>
<evidence type="ECO:0000256" key="2">
    <source>
        <dbReference type="ARBA" id="ARBA00022490"/>
    </source>
</evidence>
<evidence type="ECO:0000256" key="4">
    <source>
        <dbReference type="HAMAP-Rule" id="MF_00695"/>
    </source>
</evidence>
<dbReference type="STRING" id="1908260.BKK50_10440"/>
<evidence type="ECO:0000256" key="1">
    <source>
        <dbReference type="ARBA" id="ARBA00022475"/>
    </source>
</evidence>
<dbReference type="HAMAP" id="MF_00695">
    <property type="entry name" value="HflD_protein"/>
    <property type="match status" value="1"/>
</dbReference>
<reference evidence="5 6" key="1">
    <citation type="submission" date="2016-10" db="EMBL/GenBank/DDBJ databases">
        <title>Rodentibacter gen. nov. and new species.</title>
        <authorList>
            <person name="Christensen H."/>
        </authorList>
    </citation>
    <scope>NUCLEOTIDE SEQUENCE [LARGE SCALE GENOMIC DNA]</scope>
    <source>
        <strain evidence="5 6">CCUG17206</strain>
    </source>
</reference>
<dbReference type="Pfam" id="PF04356">
    <property type="entry name" value="DUF489"/>
    <property type="match status" value="1"/>
</dbReference>
<keyword evidence="6" id="KW-1185">Reference proteome</keyword>
<protein>
    <recommendedName>
        <fullName evidence="4">High frequency lysogenization protein HflD homolog</fullName>
    </recommendedName>
</protein>
<dbReference type="InterPro" id="IPR007451">
    <property type="entry name" value="HflD"/>
</dbReference>
<dbReference type="GO" id="GO:0005737">
    <property type="term" value="C:cytoplasm"/>
    <property type="evidence" value="ECO:0007669"/>
    <property type="project" value="UniProtKB-SubCell"/>
</dbReference>
<dbReference type="AlphaFoldDB" id="A0A1V3IFJ3"/>
<accession>A0A1V3IFJ3</accession>
<dbReference type="EMBL" id="MLHJ01000120">
    <property type="protein sequence ID" value="OOF39583.1"/>
    <property type="molecule type" value="Genomic_DNA"/>
</dbReference>
<keyword evidence="2 4" id="KW-0963">Cytoplasm</keyword>
<name>A0A1V3IFJ3_9PAST</name>
<dbReference type="Proteomes" id="UP000189433">
    <property type="component" value="Unassembled WGS sequence"/>
</dbReference>
<dbReference type="RefSeq" id="WP_077417892.1">
    <property type="nucleotide sequence ID" value="NZ_MLHJ01000120.1"/>
</dbReference>
<dbReference type="PANTHER" id="PTHR38100:SF1">
    <property type="entry name" value="HIGH FREQUENCY LYSOGENIZATION PROTEIN HFLD"/>
    <property type="match status" value="1"/>
</dbReference>
<dbReference type="Gene3D" id="1.10.3890.10">
    <property type="entry name" value="HflD-like"/>
    <property type="match status" value="1"/>
</dbReference>
<keyword evidence="1 4" id="KW-1003">Cell membrane</keyword>
<dbReference type="PANTHER" id="PTHR38100">
    <property type="entry name" value="HIGH FREQUENCY LYSOGENIZATION PROTEIN HFLD"/>
    <property type="match status" value="1"/>
</dbReference>
<keyword evidence="3 4" id="KW-0472">Membrane</keyword>